<evidence type="ECO:0000256" key="9">
    <source>
        <dbReference type="ARBA" id="ARBA00048721"/>
    </source>
</evidence>
<dbReference type="EMBL" id="QWLB01000011">
    <property type="protein sequence ID" value="RIH92984.1"/>
    <property type="molecule type" value="Genomic_DNA"/>
</dbReference>
<keyword evidence="8 10" id="KW-0520">NAD</keyword>
<organism evidence="12 13">
    <name type="scientific">Meiothermus granaticius NBRC 107808</name>
    <dbReference type="NCBI Taxonomy" id="1227551"/>
    <lineage>
        <taxon>Bacteria</taxon>
        <taxon>Thermotogati</taxon>
        <taxon>Deinococcota</taxon>
        <taxon>Deinococci</taxon>
        <taxon>Thermales</taxon>
        <taxon>Thermaceae</taxon>
        <taxon>Meiothermus</taxon>
    </lineage>
</organism>
<evidence type="ECO:0000256" key="6">
    <source>
        <dbReference type="ARBA" id="ARBA00022741"/>
    </source>
</evidence>
<keyword evidence="6 10" id="KW-0547">Nucleotide-binding</keyword>
<dbReference type="UniPathway" id="UPA00253">
    <property type="reaction ID" value="UER00332"/>
</dbReference>
<dbReference type="CDD" id="cd02165">
    <property type="entry name" value="NMNAT"/>
    <property type="match status" value="1"/>
</dbReference>
<dbReference type="InterPro" id="IPR014729">
    <property type="entry name" value="Rossmann-like_a/b/a_fold"/>
</dbReference>
<proteinExistence type="inferred from homology"/>
<dbReference type="NCBIfam" id="TIGR00125">
    <property type="entry name" value="cyt_tran_rel"/>
    <property type="match status" value="1"/>
</dbReference>
<reference evidence="12 13" key="1">
    <citation type="submission" date="2018-08" db="EMBL/GenBank/DDBJ databases">
        <title>Meiothermus granaticius genome AF-68 sequencing project.</title>
        <authorList>
            <person name="Da Costa M.S."/>
            <person name="Albuquerque L."/>
            <person name="Raposo P."/>
            <person name="Froufe H.J.C."/>
            <person name="Barroso C.S."/>
            <person name="Egas C."/>
        </authorList>
    </citation>
    <scope>NUCLEOTIDE SEQUENCE [LARGE SCALE GENOMIC DNA]</scope>
    <source>
        <strain evidence="12 13">AF-68</strain>
    </source>
</reference>
<comment type="caution">
    <text evidence="12">The sequence shown here is derived from an EMBL/GenBank/DDBJ whole genome shotgun (WGS) entry which is preliminary data.</text>
</comment>
<comment type="pathway">
    <text evidence="2 10">Cofactor biosynthesis; NAD(+) biosynthesis; deamido-NAD(+) from nicotinate D-ribonucleotide: step 1/1.</text>
</comment>
<accession>A0A399F8K0</accession>
<evidence type="ECO:0000259" key="11">
    <source>
        <dbReference type="Pfam" id="PF01467"/>
    </source>
</evidence>
<comment type="function">
    <text evidence="1 10">Catalyzes the reversible adenylation of nicotinate mononucleotide (NaMN) to nicotinic acid adenine dinucleotide (NaAD).</text>
</comment>
<dbReference type="InterPro" id="IPR004821">
    <property type="entry name" value="Cyt_trans-like"/>
</dbReference>
<comment type="catalytic activity">
    <reaction evidence="9 10">
        <text>nicotinate beta-D-ribonucleotide + ATP + H(+) = deamido-NAD(+) + diphosphate</text>
        <dbReference type="Rhea" id="RHEA:22860"/>
        <dbReference type="ChEBI" id="CHEBI:15378"/>
        <dbReference type="ChEBI" id="CHEBI:30616"/>
        <dbReference type="ChEBI" id="CHEBI:33019"/>
        <dbReference type="ChEBI" id="CHEBI:57502"/>
        <dbReference type="ChEBI" id="CHEBI:58437"/>
        <dbReference type="EC" id="2.7.7.18"/>
    </reaction>
</comment>
<dbReference type="HAMAP" id="MF_00244">
    <property type="entry name" value="NaMN_adenylyltr"/>
    <property type="match status" value="1"/>
</dbReference>
<dbReference type="Gene3D" id="3.40.50.620">
    <property type="entry name" value="HUPs"/>
    <property type="match status" value="1"/>
</dbReference>
<feature type="domain" description="Cytidyltransferase-like" evidence="11">
    <location>
        <begin position="5"/>
        <end position="164"/>
    </location>
</feature>
<evidence type="ECO:0000256" key="10">
    <source>
        <dbReference type="HAMAP-Rule" id="MF_00244"/>
    </source>
</evidence>
<dbReference type="Proteomes" id="UP000266178">
    <property type="component" value="Unassembled WGS sequence"/>
</dbReference>
<evidence type="ECO:0000256" key="8">
    <source>
        <dbReference type="ARBA" id="ARBA00023027"/>
    </source>
</evidence>
<protein>
    <recommendedName>
        <fullName evidence="10">Probable nicotinate-nucleotide adenylyltransferase</fullName>
        <ecNumber evidence="10">2.7.7.18</ecNumber>
    </recommendedName>
    <alternativeName>
        <fullName evidence="10">Deamido-NAD(+) diphosphorylase</fullName>
    </alternativeName>
    <alternativeName>
        <fullName evidence="10">Deamido-NAD(+) pyrophosphorylase</fullName>
    </alternativeName>
    <alternativeName>
        <fullName evidence="10">Nicotinate mononucleotide adenylyltransferase</fullName>
        <shortName evidence="10">NaMN adenylyltransferase</shortName>
    </alternativeName>
</protein>
<dbReference type="NCBIfam" id="NF000840">
    <property type="entry name" value="PRK00071.1-3"/>
    <property type="match status" value="1"/>
</dbReference>
<dbReference type="GO" id="GO:0009435">
    <property type="term" value="P:NAD+ biosynthetic process"/>
    <property type="evidence" value="ECO:0007669"/>
    <property type="project" value="UniProtKB-UniRule"/>
</dbReference>
<keyword evidence="3 10" id="KW-0662">Pyridine nucleotide biosynthesis</keyword>
<dbReference type="AlphaFoldDB" id="A0A399F8K0"/>
<evidence type="ECO:0000256" key="3">
    <source>
        <dbReference type="ARBA" id="ARBA00022642"/>
    </source>
</evidence>
<evidence type="ECO:0000256" key="7">
    <source>
        <dbReference type="ARBA" id="ARBA00022840"/>
    </source>
</evidence>
<dbReference type="NCBIfam" id="TIGR00482">
    <property type="entry name" value="nicotinate (nicotinamide) nucleotide adenylyltransferase"/>
    <property type="match status" value="1"/>
</dbReference>
<evidence type="ECO:0000256" key="4">
    <source>
        <dbReference type="ARBA" id="ARBA00022679"/>
    </source>
</evidence>
<keyword evidence="4 10" id="KW-0808">Transferase</keyword>
<dbReference type="PANTHER" id="PTHR39321">
    <property type="entry name" value="NICOTINATE-NUCLEOTIDE ADENYLYLTRANSFERASE-RELATED"/>
    <property type="match status" value="1"/>
</dbReference>
<dbReference type="OrthoDB" id="5295945at2"/>
<evidence type="ECO:0000256" key="5">
    <source>
        <dbReference type="ARBA" id="ARBA00022695"/>
    </source>
</evidence>
<evidence type="ECO:0000256" key="2">
    <source>
        <dbReference type="ARBA" id="ARBA00005019"/>
    </source>
</evidence>
<dbReference type="InterPro" id="IPR005248">
    <property type="entry name" value="NadD/NMNAT"/>
</dbReference>
<keyword evidence="5 10" id="KW-0548">Nucleotidyltransferase</keyword>
<dbReference type="RefSeq" id="WP_119356612.1">
    <property type="nucleotide sequence ID" value="NZ_BJXM01000003.1"/>
</dbReference>
<evidence type="ECO:0000313" key="12">
    <source>
        <dbReference type="EMBL" id="RIH92984.1"/>
    </source>
</evidence>
<evidence type="ECO:0000313" key="13">
    <source>
        <dbReference type="Proteomes" id="UP000266178"/>
    </source>
</evidence>
<keyword evidence="7 10" id="KW-0067">ATP-binding</keyword>
<dbReference type="Pfam" id="PF01467">
    <property type="entry name" value="CTP_transf_like"/>
    <property type="match status" value="1"/>
</dbReference>
<sequence>MRLGIFGGSFDPIHNGHLLVASEASEALRLERVLFITTARPTHKTPIAPPEARHEMTVLATADDERLVASRLELDRPGPSYTVDTLEGLHRGWPPPLELFFITGADAYNDVNTWHQAERLTELAQLVAVTRPGYTYRMDPFFSSRVHTLEIPGLEISSSMIRSRLREGQGIRYLVPRLVEEYIVKHRLYR</sequence>
<dbReference type="SUPFAM" id="SSF52374">
    <property type="entry name" value="Nucleotidylyl transferase"/>
    <property type="match status" value="1"/>
</dbReference>
<dbReference type="GO" id="GO:0005524">
    <property type="term" value="F:ATP binding"/>
    <property type="evidence" value="ECO:0007669"/>
    <property type="project" value="UniProtKB-KW"/>
</dbReference>
<name>A0A399F8K0_9DEIN</name>
<dbReference type="GO" id="GO:0004515">
    <property type="term" value="F:nicotinate-nucleotide adenylyltransferase activity"/>
    <property type="evidence" value="ECO:0007669"/>
    <property type="project" value="UniProtKB-UniRule"/>
</dbReference>
<dbReference type="EC" id="2.7.7.18" evidence="10"/>
<keyword evidence="13" id="KW-1185">Reference proteome</keyword>
<comment type="similarity">
    <text evidence="10">Belongs to the NadD family.</text>
</comment>
<evidence type="ECO:0000256" key="1">
    <source>
        <dbReference type="ARBA" id="ARBA00002324"/>
    </source>
</evidence>
<dbReference type="PANTHER" id="PTHR39321:SF3">
    <property type="entry name" value="PHOSPHOPANTETHEINE ADENYLYLTRANSFERASE"/>
    <property type="match status" value="1"/>
</dbReference>
<gene>
    <name evidence="10 12" type="primary">nadD</name>
    <name evidence="12" type="ORF">Mgrana_01108</name>
</gene>